<dbReference type="SUPFAM" id="SSF49785">
    <property type="entry name" value="Galactose-binding domain-like"/>
    <property type="match status" value="1"/>
</dbReference>
<dbReference type="EMBL" id="ML736168">
    <property type="protein sequence ID" value="KAE8381797.1"/>
    <property type="molecule type" value="Genomic_DNA"/>
</dbReference>
<dbReference type="PANTHER" id="PTHR43056">
    <property type="entry name" value="PEPTIDASE S9 PROLYL OLIGOPEPTIDASE"/>
    <property type="match status" value="1"/>
</dbReference>
<dbReference type="OrthoDB" id="416441at2759"/>
<sequence length="621" mass="69771">MTIPANIQVVDRDTYPYIYEENVTVPLKHGGILRCNVYRPKDSDCTQKCPVLVTCGPYGKDVPYKIFHPSSFSELNPEHQTEQSAWETPTPKYWTSHGYAIVRADEPGIGQSPGILSVKSAATAEAFCDTIEWASQQPWSNGKVGLLGVSYYAISQWQVAARNPKGLAACVPWEGSSDSYNESTRHGGILSNAFFNWWYPRQVLSNQYGRPGKTARGWGFDTVDGDLSEEELKANRSPALESMHLQRYRDDEFFSSTAINFDKIKVPILSVANLGGIMLHLRGNVLGYYRAASEFKYLRFISGRHDLPFYYPEEVEVQRSFLDAFLKGQDRKGWSTKGAVPPVSLLLRKGNKGVNNSQAETTFKRREENEWPLARTQYTKSFLTPDFELSFQDPDIKNAIDVSFMAEGEKSSDDHSARQTKACDIDHSTNASSILKQLPPDVIQFRTQPFREETEITGHIVAHLNVSLSKDKEGNTPSDIDLFLSIRHIAPTGEEINYTGSAGDPVPISKGWLRVSLRKTNPDHPDHRPWLPWRDFYRSDVQMVNPQEIIPVDVEIWPTNVVVEAGGRLVLEISSRDTAGTGIWGHTDPNDRSPATFKGVNHIHFGPKHVNYISLPVIPSQ</sequence>
<proteinExistence type="predicted"/>
<dbReference type="Gene3D" id="2.60.120.260">
    <property type="entry name" value="Galactose-binding domain-like"/>
    <property type="match status" value="1"/>
</dbReference>
<dbReference type="InterPro" id="IPR013736">
    <property type="entry name" value="Xaa-Pro_dipept_C"/>
</dbReference>
<dbReference type="InterPro" id="IPR000383">
    <property type="entry name" value="Xaa-Pro-like_dom"/>
</dbReference>
<evidence type="ECO:0000313" key="3">
    <source>
        <dbReference type="EMBL" id="KAE8381797.1"/>
    </source>
</evidence>
<feature type="domain" description="Xaa-Pro dipeptidyl-peptidase C-terminal" evidence="2">
    <location>
        <begin position="319"/>
        <end position="614"/>
    </location>
</feature>
<organism evidence="3 4">
    <name type="scientific">Aspergillus bertholletiae</name>
    <dbReference type="NCBI Taxonomy" id="1226010"/>
    <lineage>
        <taxon>Eukaryota</taxon>
        <taxon>Fungi</taxon>
        <taxon>Dikarya</taxon>
        <taxon>Ascomycota</taxon>
        <taxon>Pezizomycotina</taxon>
        <taxon>Eurotiomycetes</taxon>
        <taxon>Eurotiomycetidae</taxon>
        <taxon>Eurotiales</taxon>
        <taxon>Aspergillaceae</taxon>
        <taxon>Aspergillus</taxon>
        <taxon>Aspergillus subgen. Circumdati</taxon>
    </lineage>
</organism>
<dbReference type="GO" id="GO:0008239">
    <property type="term" value="F:dipeptidyl-peptidase activity"/>
    <property type="evidence" value="ECO:0007669"/>
    <property type="project" value="InterPro"/>
</dbReference>
<dbReference type="Pfam" id="PF08530">
    <property type="entry name" value="PepX_C"/>
    <property type="match status" value="1"/>
</dbReference>
<protein>
    <submittedName>
        <fullName evidence="3">Alpha/Beta hydrolase protein</fullName>
    </submittedName>
</protein>
<gene>
    <name evidence="3" type="ORF">BDV26DRAFT_289223</name>
</gene>
<reference evidence="3 4" key="1">
    <citation type="submission" date="2019-04" db="EMBL/GenBank/DDBJ databases">
        <title>Friends and foes A comparative genomics studyof 23 Aspergillus species from section Flavi.</title>
        <authorList>
            <consortium name="DOE Joint Genome Institute"/>
            <person name="Kjaerbolling I."/>
            <person name="Vesth T."/>
            <person name="Frisvad J.C."/>
            <person name="Nybo J.L."/>
            <person name="Theobald S."/>
            <person name="Kildgaard S."/>
            <person name="Isbrandt T."/>
            <person name="Kuo A."/>
            <person name="Sato A."/>
            <person name="Lyhne E.K."/>
            <person name="Kogle M.E."/>
            <person name="Wiebenga A."/>
            <person name="Kun R.S."/>
            <person name="Lubbers R.J."/>
            <person name="Makela M.R."/>
            <person name="Barry K."/>
            <person name="Chovatia M."/>
            <person name="Clum A."/>
            <person name="Daum C."/>
            <person name="Haridas S."/>
            <person name="He G."/>
            <person name="LaButti K."/>
            <person name="Lipzen A."/>
            <person name="Mondo S."/>
            <person name="Riley R."/>
            <person name="Salamov A."/>
            <person name="Simmons B.A."/>
            <person name="Magnuson J.K."/>
            <person name="Henrissat B."/>
            <person name="Mortensen U.H."/>
            <person name="Larsen T.O."/>
            <person name="Devries R.P."/>
            <person name="Grigoriev I.V."/>
            <person name="Machida M."/>
            <person name="Baker S.E."/>
            <person name="Andersen M.R."/>
        </authorList>
    </citation>
    <scope>NUCLEOTIDE SEQUENCE [LARGE SCALE GENOMIC DNA]</scope>
    <source>
        <strain evidence="3 4">IBT 29228</strain>
    </source>
</reference>
<evidence type="ECO:0000313" key="4">
    <source>
        <dbReference type="Proteomes" id="UP000326198"/>
    </source>
</evidence>
<evidence type="ECO:0000256" key="1">
    <source>
        <dbReference type="ARBA" id="ARBA00022801"/>
    </source>
</evidence>
<dbReference type="PANTHER" id="PTHR43056:SF10">
    <property type="entry name" value="COCE_NOND FAMILY, PUTATIVE (AFU_ORTHOLOGUE AFUA_7G00600)-RELATED"/>
    <property type="match status" value="1"/>
</dbReference>
<dbReference type="InterPro" id="IPR008979">
    <property type="entry name" value="Galactose-bd-like_sf"/>
</dbReference>
<dbReference type="Pfam" id="PF02129">
    <property type="entry name" value="Peptidase_S15"/>
    <property type="match status" value="1"/>
</dbReference>
<accession>A0A5N7BJX2</accession>
<dbReference type="NCBIfam" id="TIGR00976">
    <property type="entry name" value="CocE_NonD"/>
    <property type="match status" value="1"/>
</dbReference>
<name>A0A5N7BJX2_9EURO</name>
<evidence type="ECO:0000259" key="2">
    <source>
        <dbReference type="SMART" id="SM00939"/>
    </source>
</evidence>
<keyword evidence="1 3" id="KW-0378">Hydrolase</keyword>
<dbReference type="InterPro" id="IPR050585">
    <property type="entry name" value="Xaa-Pro_dipeptidyl-ppase/CocE"/>
</dbReference>
<dbReference type="SUPFAM" id="SSF53474">
    <property type="entry name" value="alpha/beta-Hydrolases"/>
    <property type="match status" value="1"/>
</dbReference>
<dbReference type="InterPro" id="IPR005674">
    <property type="entry name" value="CocE/Ser_esterase"/>
</dbReference>
<dbReference type="Gene3D" id="3.40.50.1820">
    <property type="entry name" value="alpha/beta hydrolase"/>
    <property type="match status" value="1"/>
</dbReference>
<dbReference type="AlphaFoldDB" id="A0A5N7BJX2"/>
<dbReference type="Proteomes" id="UP000326198">
    <property type="component" value="Unassembled WGS sequence"/>
</dbReference>
<keyword evidence="4" id="KW-1185">Reference proteome</keyword>
<dbReference type="SMART" id="SM00939">
    <property type="entry name" value="PepX_C"/>
    <property type="match status" value="1"/>
</dbReference>
<dbReference type="Gene3D" id="1.10.3020.20">
    <property type="match status" value="1"/>
</dbReference>
<dbReference type="InterPro" id="IPR029058">
    <property type="entry name" value="AB_hydrolase_fold"/>
</dbReference>